<dbReference type="EMBL" id="AMFJ01000309">
    <property type="protein sequence ID" value="EKE28656.1"/>
    <property type="molecule type" value="Genomic_DNA"/>
</dbReference>
<sequence>MNYRDYPWQTIIEIDWKITWIAALRNNISESVIENIKWERNFEYLLRLINIHICKLKDVSNQNEDKLIELIEEIIKLKLNQEQINKLSRKLKKIIKSNKSTCSWNALYSIIQESDLDFKYDFLFEAVIDDPYYNNKWNATDHFISLLAERYWAHNKSGKKITYSYIAKQIYEQQFEIWSMKLSKEDQNRLLTIFSHNKFIENYGQYKALWLLVYFGEINNIKNEIIQKISCVLDNLVNYIERNDYKARGDRNITGKLDMIIFMLNSLRHSEEYNFEIINALISLTEDLKWIKYISKAQIENFKSIIGGFCTSSHALKLIDYKWEWKDWATNEITKWVKKSVDESLINPIEAIIWSLETKIFKERKPVSFIDEDFKTLFMLLKELKEPSETEGEKIITFFKSLAMLKKSSIESKILYESLSVTNNPLIGEIFKYSSFNEVSWSCRYYAIKNYLETELRKLNLWEDFENNFIKNESYLVLVDKEGCGEKITLEFTEILKKIYTTDNLADNSLMQYKALSLLIYFWIHDIENLIFQRIRKTIPKIDYIANLNNQPTQKDISVLKWLIYDLKWLFAITWDPGIKKSIETINENIEFDSSDAPEKKHEKIRRILQEARNVYHMKGLNKRNPIISDNNIIKIIGNDPIPNLESDIHQDESWNTIFTFPICILWTETLKEDKRKSLSKFSKILYETLVQNTKWFDVYNKEILKIIKELLKNSLDHTDKESYFWIRITRNKGNSQIKISFIIADKWDWIKDNVIKSTWINDLSFEEAYEIAMTHSWSSIWWSNFWVWLWALPEMAKSIGMDVRAYDNWQEFIFNKSGEHEEIFKTDESIKFYIVWDMTINKE</sequence>
<protein>
    <submittedName>
        <fullName evidence="1">Uncharacterized protein</fullName>
    </submittedName>
</protein>
<organism evidence="1">
    <name type="scientific">uncultured bacterium</name>
    <name type="common">gcode 4</name>
    <dbReference type="NCBI Taxonomy" id="1234023"/>
    <lineage>
        <taxon>Bacteria</taxon>
        <taxon>environmental samples</taxon>
    </lineage>
</organism>
<accession>K2FCA1</accession>
<proteinExistence type="predicted"/>
<evidence type="ECO:0000313" key="1">
    <source>
        <dbReference type="EMBL" id="EKE28656.1"/>
    </source>
</evidence>
<dbReference type="AlphaFoldDB" id="K2FCA1"/>
<gene>
    <name evidence="1" type="ORF">ACD_3C00035G0006</name>
</gene>
<reference evidence="1" key="1">
    <citation type="journal article" date="2012" name="Science">
        <title>Fermentation, hydrogen, and sulfur metabolism in multiple uncultivated bacterial phyla.</title>
        <authorList>
            <person name="Wrighton K.C."/>
            <person name="Thomas B.C."/>
            <person name="Sharon I."/>
            <person name="Miller C.S."/>
            <person name="Castelle C.J."/>
            <person name="VerBerkmoes N.C."/>
            <person name="Wilkins M.J."/>
            <person name="Hettich R.L."/>
            <person name="Lipton M.S."/>
            <person name="Williams K.H."/>
            <person name="Long P.E."/>
            <person name="Banfield J.F."/>
        </authorList>
    </citation>
    <scope>NUCLEOTIDE SEQUENCE [LARGE SCALE GENOMIC DNA]</scope>
</reference>
<comment type="caution">
    <text evidence="1">The sequence shown here is derived from an EMBL/GenBank/DDBJ whole genome shotgun (WGS) entry which is preliminary data.</text>
</comment>
<name>K2FCA1_9BACT</name>